<sequence length="338" mass="38035">MTEPQVTPYRTITSLPFELLLLITEDLASHDVLSLSLLCTTLHPRIVPILTVFTLNRTLNPSGVCTIDPEVNPLIKRLVLTVPVLDIYLHMYDLNSQHFVQVYNALPSLKRVEIDFCNTTLSASSQERAGQRGTVTETIQYLVEKLVTPFLSCRIKHRIDIIVHTNYNGGKLSILRAQRPKRCDSRFFGEVPYNGSNGHGQPLTLFPGGGLDPYVDSLYSTDRYFGMYPKWLSGNGSVRVAVKFRPEPTEGSANVKESLRYLPLHLFYPRSTGHPVVFSSLVLEGVRIKDGTTGNPNREQPRYLLVAQEKEGQLKIPAPVGGVDGFETWRRKVGRDWE</sequence>
<dbReference type="Proteomes" id="UP000275078">
    <property type="component" value="Unassembled WGS sequence"/>
</dbReference>
<dbReference type="InterPro" id="IPR001810">
    <property type="entry name" value="F-box_dom"/>
</dbReference>
<feature type="domain" description="F-box" evidence="1">
    <location>
        <begin position="9"/>
        <end position="47"/>
    </location>
</feature>
<accession>A0A3N4I7J1</accession>
<dbReference type="EMBL" id="ML119679">
    <property type="protein sequence ID" value="RPA81446.1"/>
    <property type="molecule type" value="Genomic_DNA"/>
</dbReference>
<gene>
    <name evidence="2" type="ORF">BJ508DRAFT_306487</name>
</gene>
<organism evidence="2 3">
    <name type="scientific">Ascobolus immersus RN42</name>
    <dbReference type="NCBI Taxonomy" id="1160509"/>
    <lineage>
        <taxon>Eukaryota</taxon>
        <taxon>Fungi</taxon>
        <taxon>Dikarya</taxon>
        <taxon>Ascomycota</taxon>
        <taxon>Pezizomycotina</taxon>
        <taxon>Pezizomycetes</taxon>
        <taxon>Pezizales</taxon>
        <taxon>Ascobolaceae</taxon>
        <taxon>Ascobolus</taxon>
    </lineage>
</organism>
<proteinExistence type="predicted"/>
<reference evidence="2 3" key="1">
    <citation type="journal article" date="2018" name="Nat. Ecol. Evol.">
        <title>Pezizomycetes genomes reveal the molecular basis of ectomycorrhizal truffle lifestyle.</title>
        <authorList>
            <person name="Murat C."/>
            <person name="Payen T."/>
            <person name="Noel B."/>
            <person name="Kuo A."/>
            <person name="Morin E."/>
            <person name="Chen J."/>
            <person name="Kohler A."/>
            <person name="Krizsan K."/>
            <person name="Balestrini R."/>
            <person name="Da Silva C."/>
            <person name="Montanini B."/>
            <person name="Hainaut M."/>
            <person name="Levati E."/>
            <person name="Barry K.W."/>
            <person name="Belfiori B."/>
            <person name="Cichocki N."/>
            <person name="Clum A."/>
            <person name="Dockter R.B."/>
            <person name="Fauchery L."/>
            <person name="Guy J."/>
            <person name="Iotti M."/>
            <person name="Le Tacon F."/>
            <person name="Lindquist E.A."/>
            <person name="Lipzen A."/>
            <person name="Malagnac F."/>
            <person name="Mello A."/>
            <person name="Molinier V."/>
            <person name="Miyauchi S."/>
            <person name="Poulain J."/>
            <person name="Riccioni C."/>
            <person name="Rubini A."/>
            <person name="Sitrit Y."/>
            <person name="Splivallo R."/>
            <person name="Traeger S."/>
            <person name="Wang M."/>
            <person name="Zifcakova L."/>
            <person name="Wipf D."/>
            <person name="Zambonelli A."/>
            <person name="Paolocci F."/>
            <person name="Nowrousian M."/>
            <person name="Ottonello S."/>
            <person name="Baldrian P."/>
            <person name="Spatafora J.W."/>
            <person name="Henrissat B."/>
            <person name="Nagy L.G."/>
            <person name="Aury J.M."/>
            <person name="Wincker P."/>
            <person name="Grigoriev I.V."/>
            <person name="Bonfante P."/>
            <person name="Martin F.M."/>
        </authorList>
    </citation>
    <scope>NUCLEOTIDE SEQUENCE [LARGE SCALE GENOMIC DNA]</scope>
    <source>
        <strain evidence="2 3">RN42</strain>
    </source>
</reference>
<keyword evidence="3" id="KW-1185">Reference proteome</keyword>
<evidence type="ECO:0000313" key="2">
    <source>
        <dbReference type="EMBL" id="RPA81446.1"/>
    </source>
</evidence>
<dbReference type="PROSITE" id="PS50181">
    <property type="entry name" value="FBOX"/>
    <property type="match status" value="1"/>
</dbReference>
<dbReference type="AlphaFoldDB" id="A0A3N4I7J1"/>
<protein>
    <recommendedName>
        <fullName evidence="1">F-box domain-containing protein</fullName>
    </recommendedName>
</protein>
<name>A0A3N4I7J1_ASCIM</name>
<evidence type="ECO:0000313" key="3">
    <source>
        <dbReference type="Proteomes" id="UP000275078"/>
    </source>
</evidence>
<evidence type="ECO:0000259" key="1">
    <source>
        <dbReference type="PROSITE" id="PS50181"/>
    </source>
</evidence>